<dbReference type="FunFam" id="1.10.260.40:FF:000018">
    <property type="entry name" value="Multiprotein bridging factor 1"/>
    <property type="match status" value="1"/>
</dbReference>
<dbReference type="GO" id="GO:0005634">
    <property type="term" value="C:nucleus"/>
    <property type="evidence" value="ECO:0007669"/>
    <property type="project" value="TreeGrafter"/>
</dbReference>
<dbReference type="GO" id="GO:0003677">
    <property type="term" value="F:DNA binding"/>
    <property type="evidence" value="ECO:0007669"/>
    <property type="project" value="UniProtKB-KW"/>
</dbReference>
<dbReference type="PANTHER" id="PTHR10245">
    <property type="entry name" value="ENDOTHELIAL DIFFERENTIATION-RELATED FACTOR 1 MULTIPROTEIN BRIDGING FACTOR 1"/>
    <property type="match status" value="1"/>
</dbReference>
<keyword evidence="3" id="KW-1185">Reference proteome</keyword>
<dbReference type="InterPro" id="IPR001387">
    <property type="entry name" value="Cro/C1-type_HTH"/>
</dbReference>
<evidence type="ECO:0000313" key="3">
    <source>
        <dbReference type="Proteomes" id="UP000887574"/>
    </source>
</evidence>
<dbReference type="SUPFAM" id="SSF47413">
    <property type="entry name" value="lambda repressor-like DNA-binding domains"/>
    <property type="match status" value="1"/>
</dbReference>
<protein>
    <submittedName>
        <fullName evidence="4">HTH cro/C1-type domain-containing protein</fullName>
    </submittedName>
</protein>
<proteinExistence type="predicted"/>
<feature type="domain" description="HTH cro/C1-type" evidence="2">
    <location>
        <begin position="49"/>
        <end position="103"/>
    </location>
</feature>
<evidence type="ECO:0000259" key="2">
    <source>
        <dbReference type="PROSITE" id="PS50943"/>
    </source>
</evidence>
<name>A0A915DIY8_9BILA</name>
<reference evidence="4" key="1">
    <citation type="submission" date="2022-11" db="UniProtKB">
        <authorList>
            <consortium name="WormBaseParasite"/>
        </authorList>
    </citation>
    <scope>IDENTIFICATION</scope>
</reference>
<dbReference type="InterPro" id="IPR010982">
    <property type="entry name" value="Lambda_DNA-bd_dom_sf"/>
</dbReference>
<dbReference type="SMART" id="SM00530">
    <property type="entry name" value="HTH_XRE"/>
    <property type="match status" value="1"/>
</dbReference>
<sequence>MQEKTTRDKQAQGNPTKTAQQAIFFTSKLNAEIEEFHVEHVPLSLGKVIQQARQAKEWTQNELGAHVNEKVKVIKEYESAKAIPNTNILAKMERALGVKLRGKDIGQPLAAPVPKKK</sequence>
<keyword evidence="1" id="KW-0238">DNA-binding</keyword>
<dbReference type="AlphaFoldDB" id="A0A915DIY8"/>
<dbReference type="Pfam" id="PF01381">
    <property type="entry name" value="HTH_3"/>
    <property type="match status" value="1"/>
</dbReference>
<dbReference type="Proteomes" id="UP000887574">
    <property type="component" value="Unplaced"/>
</dbReference>
<evidence type="ECO:0000256" key="1">
    <source>
        <dbReference type="ARBA" id="ARBA00023125"/>
    </source>
</evidence>
<dbReference type="CDD" id="cd00093">
    <property type="entry name" value="HTH_XRE"/>
    <property type="match status" value="1"/>
</dbReference>
<organism evidence="3 4">
    <name type="scientific">Ditylenchus dipsaci</name>
    <dbReference type="NCBI Taxonomy" id="166011"/>
    <lineage>
        <taxon>Eukaryota</taxon>
        <taxon>Metazoa</taxon>
        <taxon>Ecdysozoa</taxon>
        <taxon>Nematoda</taxon>
        <taxon>Chromadorea</taxon>
        <taxon>Rhabditida</taxon>
        <taxon>Tylenchina</taxon>
        <taxon>Tylenchomorpha</taxon>
        <taxon>Sphaerularioidea</taxon>
        <taxon>Anguinidae</taxon>
        <taxon>Anguininae</taxon>
        <taxon>Ditylenchus</taxon>
    </lineage>
</organism>
<dbReference type="WBParaSite" id="jg19954">
    <property type="protein sequence ID" value="jg19954"/>
    <property type="gene ID" value="jg19954"/>
</dbReference>
<dbReference type="PANTHER" id="PTHR10245:SF15">
    <property type="entry name" value="ENDOTHELIAL DIFFERENTIATION-RELATED FACTOR 1"/>
    <property type="match status" value="1"/>
</dbReference>
<accession>A0A915DIY8</accession>
<dbReference type="Gene3D" id="1.10.260.40">
    <property type="entry name" value="lambda repressor-like DNA-binding domains"/>
    <property type="match status" value="1"/>
</dbReference>
<evidence type="ECO:0000313" key="4">
    <source>
        <dbReference type="WBParaSite" id="jg19954"/>
    </source>
</evidence>
<dbReference type="PROSITE" id="PS50943">
    <property type="entry name" value="HTH_CROC1"/>
    <property type="match status" value="1"/>
</dbReference>